<protein>
    <submittedName>
        <fullName evidence="2">Glycosyltransferase</fullName>
    </submittedName>
</protein>
<evidence type="ECO:0000313" key="2">
    <source>
        <dbReference type="EMBL" id="NHC38173.1"/>
    </source>
</evidence>
<dbReference type="Proteomes" id="UP000031532">
    <property type="component" value="Unassembled WGS sequence"/>
</dbReference>
<name>A0A9X5I713_9CYAN</name>
<sequence length="402" mass="45702">MWTCWRTRNGSTRIKLAISRSIPYFFEDLRGGFIHQISNLLRFTGIHANMKHLGMKLGIVKAPENTIPQISDKSPIQQLATLVSKPIIFASYCIDASFQGNLKFCGGTKELNLLVKLLRQKGYEAYMVTYDGSYEPWLLDSQPHLSIAEYREKLKSAQNVRCVTSLAGAKAFIQPCQQIYLWDMELAITEHQDFAALANLYQNKLQGVAAISRTIQAWHMAHFQRSCTLLPNLIDRAFWFPTPEQRQPRRVGYMVEGSHTEAYLKIIRETVQAKGLDLEFQQIQGIEAEVLAGMRSCEVFLSMNIGKDFLWGEGCPRTVIETLATGGIVIAFDIIGNRETIQDNFNSVLVPRYRPELMAEALVRLYSIPGELDRLRSNALALMQACHTFEARWSAIQEFLQL</sequence>
<evidence type="ECO:0000259" key="1">
    <source>
        <dbReference type="Pfam" id="PF00534"/>
    </source>
</evidence>
<accession>A0A9X5I713</accession>
<dbReference type="InterPro" id="IPR001296">
    <property type="entry name" value="Glyco_trans_1"/>
</dbReference>
<gene>
    <name evidence="2" type="ORF">QH73_0026730</name>
</gene>
<proteinExistence type="predicted"/>
<dbReference type="Gene3D" id="3.40.50.2000">
    <property type="entry name" value="Glycogen Phosphorylase B"/>
    <property type="match status" value="1"/>
</dbReference>
<dbReference type="GO" id="GO:0016757">
    <property type="term" value="F:glycosyltransferase activity"/>
    <property type="evidence" value="ECO:0007669"/>
    <property type="project" value="InterPro"/>
</dbReference>
<keyword evidence="3" id="KW-1185">Reference proteome</keyword>
<dbReference type="OrthoDB" id="9787111at2"/>
<feature type="domain" description="Glycosyl transferase family 1" evidence="1">
    <location>
        <begin position="273"/>
        <end position="379"/>
    </location>
</feature>
<evidence type="ECO:0000313" key="3">
    <source>
        <dbReference type="Proteomes" id="UP000031532"/>
    </source>
</evidence>
<dbReference type="RefSeq" id="WP_039713694.1">
    <property type="nucleotide sequence ID" value="NZ_JTJC03000017.1"/>
</dbReference>
<dbReference type="SUPFAM" id="SSF53756">
    <property type="entry name" value="UDP-Glycosyltransferase/glycogen phosphorylase"/>
    <property type="match status" value="1"/>
</dbReference>
<dbReference type="AlphaFoldDB" id="A0A9X5I713"/>
<organism evidence="2 3">
    <name type="scientific">Scytonema millei VB511283</name>
    <dbReference type="NCBI Taxonomy" id="1245923"/>
    <lineage>
        <taxon>Bacteria</taxon>
        <taxon>Bacillati</taxon>
        <taxon>Cyanobacteriota</taxon>
        <taxon>Cyanophyceae</taxon>
        <taxon>Nostocales</taxon>
        <taxon>Scytonemataceae</taxon>
        <taxon>Scytonema</taxon>
    </lineage>
</organism>
<dbReference type="EMBL" id="JTJC03000017">
    <property type="protein sequence ID" value="NHC38173.1"/>
    <property type="molecule type" value="Genomic_DNA"/>
</dbReference>
<dbReference type="Pfam" id="PF00534">
    <property type="entry name" value="Glycos_transf_1"/>
    <property type="match status" value="1"/>
</dbReference>
<reference evidence="2 3" key="1">
    <citation type="journal article" date="2015" name="Genome Announc.">
        <title>Draft Genome Sequence of the Terrestrial Cyanobacterium Scytonema millei VB511283, Isolated from Eastern India.</title>
        <authorList>
            <person name="Sen D."/>
            <person name="Chandrababunaidu M.M."/>
            <person name="Singh D."/>
            <person name="Sanghi N."/>
            <person name="Ghorai A."/>
            <person name="Mishra G.P."/>
            <person name="Madduluri M."/>
            <person name="Adhikary S.P."/>
            <person name="Tripathy S."/>
        </authorList>
    </citation>
    <scope>NUCLEOTIDE SEQUENCE [LARGE SCALE GENOMIC DNA]</scope>
    <source>
        <strain evidence="2 3">VB511283</strain>
    </source>
</reference>
<comment type="caution">
    <text evidence="2">The sequence shown here is derived from an EMBL/GenBank/DDBJ whole genome shotgun (WGS) entry which is preliminary data.</text>
</comment>